<dbReference type="Gene3D" id="2.60.120.200">
    <property type="match status" value="1"/>
</dbReference>
<dbReference type="RefSeq" id="WP_150905310.1">
    <property type="nucleotide sequence ID" value="NZ_VTWT01000011.1"/>
</dbReference>
<keyword evidence="3" id="KW-1185">Reference proteome</keyword>
<name>A0A5N1IQA1_9BACT</name>
<dbReference type="EMBL" id="VTWT01000011">
    <property type="protein sequence ID" value="KAA9325650.1"/>
    <property type="molecule type" value="Genomic_DNA"/>
</dbReference>
<gene>
    <name evidence="2" type="ORF">F0P94_17085</name>
</gene>
<dbReference type="Proteomes" id="UP000326570">
    <property type="component" value="Unassembled WGS sequence"/>
</dbReference>
<feature type="region of interest" description="Disordered" evidence="1">
    <location>
        <begin position="29"/>
        <end position="88"/>
    </location>
</feature>
<dbReference type="PROSITE" id="PS51257">
    <property type="entry name" value="PROKAR_LIPOPROTEIN"/>
    <property type="match status" value="1"/>
</dbReference>
<evidence type="ECO:0000313" key="2">
    <source>
        <dbReference type="EMBL" id="KAA9325650.1"/>
    </source>
</evidence>
<reference evidence="2 3" key="1">
    <citation type="submission" date="2019-09" db="EMBL/GenBank/DDBJ databases">
        <title>Genome sequence of Adhaeribacter sp. M2.</title>
        <authorList>
            <person name="Srinivasan S."/>
        </authorList>
    </citation>
    <scope>NUCLEOTIDE SEQUENCE [LARGE SCALE GENOMIC DNA]</scope>
    <source>
        <strain evidence="2 3">M2</strain>
    </source>
</reference>
<sequence length="322" mass="35463">MKNLIKPFLPIALFGVLATSCDKNEMDEMTPATQETTMGNPEAGEEFGESGADSSLAGEAADMGAPEMGGQETGFTENNADTDITPMGTTTARTANGLIYEETMEGANPFATAHEVEKGSMPYGITYVTNPAFKGRKAARFELRETDPLESTGKRVEVTVVKGSEGHITKNTWYSFSQFLPTDYAKDNQPEIINQWFQGNSPATAIRIKNDRYYLHTGNSLSPDNRKYVDLGPVKKGQWTQFVLHFNHSNGPDGLIEVWKDGQKVLTHRGGNMYPGILPKWKVGVYKHAFKNNSSAVDKRVLYYDDIRVGGPNATLAQMMGR</sequence>
<dbReference type="Pfam" id="PF14099">
    <property type="entry name" value="Polysacc_lyase"/>
    <property type="match status" value="1"/>
</dbReference>
<accession>A0A5N1IQA1</accession>
<evidence type="ECO:0008006" key="4">
    <source>
        <dbReference type="Google" id="ProtNLM"/>
    </source>
</evidence>
<dbReference type="AlphaFoldDB" id="A0A5N1IQA1"/>
<evidence type="ECO:0000313" key="3">
    <source>
        <dbReference type="Proteomes" id="UP000326570"/>
    </source>
</evidence>
<dbReference type="InterPro" id="IPR025975">
    <property type="entry name" value="Polysacc_lyase"/>
</dbReference>
<organism evidence="2 3">
    <name type="scientific">Adhaeribacter soli</name>
    <dbReference type="NCBI Taxonomy" id="2607655"/>
    <lineage>
        <taxon>Bacteria</taxon>
        <taxon>Pseudomonadati</taxon>
        <taxon>Bacteroidota</taxon>
        <taxon>Cytophagia</taxon>
        <taxon>Cytophagales</taxon>
        <taxon>Hymenobacteraceae</taxon>
        <taxon>Adhaeribacter</taxon>
    </lineage>
</organism>
<evidence type="ECO:0000256" key="1">
    <source>
        <dbReference type="SAM" id="MobiDB-lite"/>
    </source>
</evidence>
<protein>
    <recommendedName>
        <fullName evidence="4">Polysaccharide lyase</fullName>
    </recommendedName>
</protein>
<feature type="compositionally biased region" description="Polar residues" evidence="1">
    <location>
        <begin position="73"/>
        <end position="88"/>
    </location>
</feature>
<comment type="caution">
    <text evidence="2">The sequence shown here is derived from an EMBL/GenBank/DDBJ whole genome shotgun (WGS) entry which is preliminary data.</text>
</comment>
<proteinExistence type="predicted"/>